<evidence type="ECO:0000313" key="8">
    <source>
        <dbReference type="EMBL" id="MDA5094296.1"/>
    </source>
</evidence>
<accession>A0ABT4W1F7</accession>
<dbReference type="EMBL" id="JAQIIO010000004">
    <property type="protein sequence ID" value="MDA5094296.1"/>
    <property type="molecule type" value="Genomic_DNA"/>
</dbReference>
<evidence type="ECO:0000256" key="4">
    <source>
        <dbReference type="ARBA" id="ARBA00022989"/>
    </source>
</evidence>
<evidence type="ECO:0000256" key="6">
    <source>
        <dbReference type="SAM" id="Phobius"/>
    </source>
</evidence>
<dbReference type="InterPro" id="IPR050638">
    <property type="entry name" value="AA-Vitamin_Transporters"/>
</dbReference>
<organism evidence="8 9">
    <name type="scientific">Aliiroseovarius salicola</name>
    <dbReference type="NCBI Taxonomy" id="3009082"/>
    <lineage>
        <taxon>Bacteria</taxon>
        <taxon>Pseudomonadati</taxon>
        <taxon>Pseudomonadota</taxon>
        <taxon>Alphaproteobacteria</taxon>
        <taxon>Rhodobacterales</taxon>
        <taxon>Paracoccaceae</taxon>
        <taxon>Aliiroseovarius</taxon>
    </lineage>
</organism>
<keyword evidence="3 6" id="KW-0812">Transmembrane</keyword>
<feature type="transmembrane region" description="Helical" evidence="6">
    <location>
        <begin position="71"/>
        <end position="92"/>
    </location>
</feature>
<evidence type="ECO:0000313" key="9">
    <source>
        <dbReference type="Proteomes" id="UP001528040"/>
    </source>
</evidence>
<feature type="transmembrane region" description="Helical" evidence="6">
    <location>
        <begin position="248"/>
        <end position="268"/>
    </location>
</feature>
<feature type="transmembrane region" description="Helical" evidence="6">
    <location>
        <begin position="217"/>
        <end position="241"/>
    </location>
</feature>
<dbReference type="SUPFAM" id="SSF103481">
    <property type="entry name" value="Multidrug resistance efflux transporter EmrE"/>
    <property type="match status" value="2"/>
</dbReference>
<name>A0ABT4W1F7_9RHOB</name>
<dbReference type="Gene3D" id="1.10.3730.20">
    <property type="match status" value="1"/>
</dbReference>
<sequence>MDDKQHMDGVGAASLVGVFVLLAVNQVVIKLTNEGFQPVFGASLRSFGAIAVLALWMGLRRVPFEFTRATLGAGILIGLVFSVEFICLFVALDLTTVTRVSIIFYSMPVWMALAAHFTLPGEQLNPVKSGGLLLAFCGVIWAILDRGSLGGEVSLWGDLAALGAALGWMGVSLCARLTPLRTLSPDMQIFWQVLVSAPVLLIAAPLFGPLIRDLQPAHYWGIAFQSVFIASGVFLFWFWLLKQYKASSVASFAFLSPIFGVAMGWAWLGEQVTASAIGALVLVALGIILINRR</sequence>
<keyword evidence="5 6" id="KW-0472">Membrane</keyword>
<dbReference type="InterPro" id="IPR037185">
    <property type="entry name" value="EmrE-like"/>
</dbReference>
<feature type="transmembrane region" description="Helical" evidence="6">
    <location>
        <begin position="98"/>
        <end position="119"/>
    </location>
</feature>
<feature type="transmembrane region" description="Helical" evidence="6">
    <location>
        <begin position="189"/>
        <end position="211"/>
    </location>
</feature>
<dbReference type="Pfam" id="PF00892">
    <property type="entry name" value="EamA"/>
    <property type="match status" value="2"/>
</dbReference>
<feature type="transmembrane region" description="Helical" evidence="6">
    <location>
        <begin position="131"/>
        <end position="149"/>
    </location>
</feature>
<evidence type="ECO:0000256" key="2">
    <source>
        <dbReference type="ARBA" id="ARBA00007362"/>
    </source>
</evidence>
<dbReference type="InterPro" id="IPR000620">
    <property type="entry name" value="EamA_dom"/>
</dbReference>
<keyword evidence="4 6" id="KW-1133">Transmembrane helix</keyword>
<dbReference type="PANTHER" id="PTHR32322">
    <property type="entry name" value="INNER MEMBRANE TRANSPORTER"/>
    <property type="match status" value="1"/>
</dbReference>
<comment type="subcellular location">
    <subcellularLocation>
        <location evidence="1">Membrane</location>
        <topology evidence="1">Multi-pass membrane protein</topology>
    </subcellularLocation>
</comment>
<feature type="domain" description="EamA" evidence="7">
    <location>
        <begin position="155"/>
        <end position="291"/>
    </location>
</feature>
<feature type="transmembrane region" description="Helical" evidence="6">
    <location>
        <begin position="274"/>
        <end position="291"/>
    </location>
</feature>
<evidence type="ECO:0000256" key="5">
    <source>
        <dbReference type="ARBA" id="ARBA00023136"/>
    </source>
</evidence>
<keyword evidence="9" id="KW-1185">Reference proteome</keyword>
<dbReference type="Proteomes" id="UP001528040">
    <property type="component" value="Unassembled WGS sequence"/>
</dbReference>
<feature type="domain" description="EamA" evidence="7">
    <location>
        <begin position="12"/>
        <end position="142"/>
    </location>
</feature>
<reference evidence="8 9" key="1">
    <citation type="submission" date="2023-01" db="EMBL/GenBank/DDBJ databases">
        <authorList>
            <person name="Yoon J.-W."/>
        </authorList>
    </citation>
    <scope>NUCLEOTIDE SEQUENCE [LARGE SCALE GENOMIC DNA]</scope>
    <source>
        <strain evidence="8 9">KMU-50</strain>
    </source>
</reference>
<comment type="similarity">
    <text evidence="2">Belongs to the EamA transporter family.</text>
</comment>
<evidence type="ECO:0000256" key="1">
    <source>
        <dbReference type="ARBA" id="ARBA00004141"/>
    </source>
</evidence>
<gene>
    <name evidence="8" type="ORF">O2N63_09360</name>
</gene>
<protein>
    <submittedName>
        <fullName evidence="8">DMT family transporter</fullName>
    </submittedName>
</protein>
<evidence type="ECO:0000259" key="7">
    <source>
        <dbReference type="Pfam" id="PF00892"/>
    </source>
</evidence>
<feature type="transmembrane region" description="Helical" evidence="6">
    <location>
        <begin position="35"/>
        <end position="59"/>
    </location>
</feature>
<comment type="caution">
    <text evidence="8">The sequence shown here is derived from an EMBL/GenBank/DDBJ whole genome shotgun (WGS) entry which is preliminary data.</text>
</comment>
<feature type="transmembrane region" description="Helical" evidence="6">
    <location>
        <begin position="12"/>
        <end position="29"/>
    </location>
</feature>
<feature type="transmembrane region" description="Helical" evidence="6">
    <location>
        <begin position="155"/>
        <end position="177"/>
    </location>
</feature>
<proteinExistence type="inferred from homology"/>
<dbReference type="PANTHER" id="PTHR32322:SF2">
    <property type="entry name" value="EAMA DOMAIN-CONTAINING PROTEIN"/>
    <property type="match status" value="1"/>
</dbReference>
<evidence type="ECO:0000256" key="3">
    <source>
        <dbReference type="ARBA" id="ARBA00022692"/>
    </source>
</evidence>